<keyword evidence="3" id="KW-0456">Lyase</keyword>
<dbReference type="PROSITE" id="PS00922">
    <property type="entry name" value="TRANSGLYCOSYLASE"/>
    <property type="match status" value="1"/>
</dbReference>
<gene>
    <name evidence="3" type="primary">slt</name>
    <name evidence="3" type="ORF">MGLY_02620</name>
</gene>
<dbReference type="PANTHER" id="PTHR37423:SF5">
    <property type="entry name" value="SOLUBLE LYTIC MUREIN TRANSGLYCOSYLASE"/>
    <property type="match status" value="1"/>
</dbReference>
<reference evidence="3 4" key="1">
    <citation type="submission" date="2019-11" db="EMBL/GenBank/DDBJ databases">
        <title>Genome sequence of Moorella glycerini DSM11254.</title>
        <authorList>
            <person name="Poehlein A."/>
            <person name="Boeer T."/>
            <person name="Daniel R."/>
        </authorList>
    </citation>
    <scope>NUCLEOTIDE SEQUENCE [LARGE SCALE GENOMIC DNA]</scope>
    <source>
        <strain evidence="3 4">DSM 11254</strain>
    </source>
</reference>
<comment type="similarity">
    <text evidence="1">Belongs to the transglycosylase Slt family.</text>
</comment>
<feature type="domain" description="Transglycosylase SLT" evidence="2">
    <location>
        <begin position="40"/>
        <end position="144"/>
    </location>
</feature>
<evidence type="ECO:0000313" key="3">
    <source>
        <dbReference type="EMBL" id="QGP90941.1"/>
    </source>
</evidence>
<dbReference type="EC" id="4.2.2.-" evidence="3"/>
<dbReference type="AlphaFoldDB" id="A0A6I5ZMV0"/>
<dbReference type="GO" id="GO:0016020">
    <property type="term" value="C:membrane"/>
    <property type="evidence" value="ECO:0007669"/>
    <property type="project" value="InterPro"/>
</dbReference>
<accession>A0A6I5ZMV0</accession>
<organism evidence="3 4">
    <name type="scientific">Neomoorella glycerini</name>
    <dbReference type="NCBI Taxonomy" id="55779"/>
    <lineage>
        <taxon>Bacteria</taxon>
        <taxon>Bacillati</taxon>
        <taxon>Bacillota</taxon>
        <taxon>Clostridia</taxon>
        <taxon>Neomoorellales</taxon>
        <taxon>Neomoorellaceae</taxon>
        <taxon>Neomoorella</taxon>
    </lineage>
</organism>
<evidence type="ECO:0000259" key="2">
    <source>
        <dbReference type="Pfam" id="PF01464"/>
    </source>
</evidence>
<evidence type="ECO:0000256" key="1">
    <source>
        <dbReference type="ARBA" id="ARBA00007734"/>
    </source>
</evidence>
<dbReference type="CDD" id="cd16896">
    <property type="entry name" value="LT_Slt70-like"/>
    <property type="match status" value="1"/>
</dbReference>
<protein>
    <submittedName>
        <fullName evidence="3">Soluble lytic murein transglycosylase</fullName>
        <ecNumber evidence="3">4.2.2.-</ecNumber>
    </submittedName>
</protein>
<dbReference type="GO" id="GO:0008933">
    <property type="term" value="F:peptidoglycan lytic transglycosylase activity"/>
    <property type="evidence" value="ECO:0007669"/>
    <property type="project" value="InterPro"/>
</dbReference>
<dbReference type="SUPFAM" id="SSF53955">
    <property type="entry name" value="Lysozyme-like"/>
    <property type="match status" value="1"/>
</dbReference>
<keyword evidence="4" id="KW-1185">Reference proteome</keyword>
<dbReference type="PANTHER" id="PTHR37423">
    <property type="entry name" value="SOLUBLE LYTIC MUREIN TRANSGLYCOSYLASE-RELATED"/>
    <property type="match status" value="1"/>
</dbReference>
<dbReference type="InterPro" id="IPR000189">
    <property type="entry name" value="Transglyc_AS"/>
</dbReference>
<dbReference type="Gene3D" id="1.10.530.10">
    <property type="match status" value="1"/>
</dbReference>
<sequence length="184" mass="21264">MIKTWRRYLWLLLVVAALLSFLLPRAARVLYPLPYREIIVNYAHQEGLDPLLVAALTRVESKFYPRAQSAQGARGLMQLMPETARLAAGQLGLPYDPERLFSPEYNLRLGSWYLAKLLREFGDLTPALAAYNGGRGNVHNWLERGIWDGSSRNLSQVPFPETREFARQVLQNYRIYRILYPDVR</sequence>
<dbReference type="RefSeq" id="WP_170290869.1">
    <property type="nucleotide sequence ID" value="NZ_CP046244.1"/>
</dbReference>
<dbReference type="GO" id="GO:0000270">
    <property type="term" value="P:peptidoglycan metabolic process"/>
    <property type="evidence" value="ECO:0007669"/>
    <property type="project" value="InterPro"/>
</dbReference>
<dbReference type="EMBL" id="CP046244">
    <property type="protein sequence ID" value="QGP90941.1"/>
    <property type="molecule type" value="Genomic_DNA"/>
</dbReference>
<dbReference type="InterPro" id="IPR023346">
    <property type="entry name" value="Lysozyme-like_dom_sf"/>
</dbReference>
<dbReference type="Proteomes" id="UP000425916">
    <property type="component" value="Chromosome"/>
</dbReference>
<dbReference type="Pfam" id="PF01464">
    <property type="entry name" value="SLT"/>
    <property type="match status" value="1"/>
</dbReference>
<dbReference type="InterPro" id="IPR008258">
    <property type="entry name" value="Transglycosylase_SLT_dom_1"/>
</dbReference>
<evidence type="ECO:0000313" key="4">
    <source>
        <dbReference type="Proteomes" id="UP000425916"/>
    </source>
</evidence>
<proteinExistence type="inferred from homology"/>
<name>A0A6I5ZMV0_9FIRM</name>